<name>A0ABW8TV75_9CLOT</name>
<evidence type="ECO:0000313" key="2">
    <source>
        <dbReference type="Proteomes" id="UP001623661"/>
    </source>
</evidence>
<dbReference type="RefSeq" id="WP_406764562.1">
    <property type="nucleotide sequence ID" value="NZ_JBJHZY010000001.1"/>
</dbReference>
<sequence length="47" mass="5232">MKKLIFGCTLLIIATMYMIPGAYGLAIPIYVFGFIFVAWGSVDDKRS</sequence>
<dbReference type="Proteomes" id="UP001623661">
    <property type="component" value="Unassembled WGS sequence"/>
</dbReference>
<dbReference type="EMBL" id="JBJHZY010000001">
    <property type="protein sequence ID" value="MFL0267977.1"/>
    <property type="molecule type" value="Genomic_DNA"/>
</dbReference>
<comment type="caution">
    <text evidence="1">The sequence shown here is derived from an EMBL/GenBank/DDBJ whole genome shotgun (WGS) entry which is preliminary data.</text>
</comment>
<organism evidence="1 2">
    <name type="scientific">Candidatus Clostridium radicumherbarum</name>
    <dbReference type="NCBI Taxonomy" id="3381662"/>
    <lineage>
        <taxon>Bacteria</taxon>
        <taxon>Bacillati</taxon>
        <taxon>Bacillota</taxon>
        <taxon>Clostridia</taxon>
        <taxon>Eubacteriales</taxon>
        <taxon>Clostridiaceae</taxon>
        <taxon>Clostridium</taxon>
    </lineage>
</organism>
<accession>A0ABW8TV75</accession>
<reference evidence="1 2" key="1">
    <citation type="submission" date="2024-11" db="EMBL/GenBank/DDBJ databases">
        <authorList>
            <person name="Heng Y.C."/>
            <person name="Lim A.C.H."/>
            <person name="Lee J.K.Y."/>
            <person name="Kittelmann S."/>
        </authorList>
    </citation>
    <scope>NUCLEOTIDE SEQUENCE [LARGE SCALE GENOMIC DNA]</scope>
    <source>
        <strain evidence="1 2">WILCCON 0202</strain>
    </source>
</reference>
<keyword evidence="2" id="KW-1185">Reference proteome</keyword>
<evidence type="ECO:0000313" key="1">
    <source>
        <dbReference type="EMBL" id="MFL0267977.1"/>
    </source>
</evidence>
<protein>
    <submittedName>
        <fullName evidence="1">Uncharacterized protein</fullName>
    </submittedName>
</protein>
<gene>
    <name evidence="1" type="ORF">ACJDUH_07670</name>
</gene>
<proteinExistence type="predicted"/>